<accession>A0A9P3H137</accession>
<protein>
    <submittedName>
        <fullName evidence="1">Uncharacterized protein</fullName>
    </submittedName>
</protein>
<dbReference type="EMBL" id="BQFW01000001">
    <property type="protein sequence ID" value="GJJ67753.1"/>
    <property type="molecule type" value="Genomic_DNA"/>
</dbReference>
<organism evidence="1 2">
    <name type="scientific">Entomortierella parvispora</name>
    <dbReference type="NCBI Taxonomy" id="205924"/>
    <lineage>
        <taxon>Eukaryota</taxon>
        <taxon>Fungi</taxon>
        <taxon>Fungi incertae sedis</taxon>
        <taxon>Mucoromycota</taxon>
        <taxon>Mortierellomycotina</taxon>
        <taxon>Mortierellomycetes</taxon>
        <taxon>Mortierellales</taxon>
        <taxon>Mortierellaceae</taxon>
        <taxon>Entomortierella</taxon>
    </lineage>
</organism>
<sequence length="278" mass="30313">MPYLSAQDALMQAKTNTEGVRKARGSEFEVMKHYRAAKKALTNVDVMRTDPTHLEEMIVVFLDLAAALDHAGKQFQEKATKCRLQADPLRQLRDERMRFYAATIAPSLMGAGFSTAIAQAGINYRSSSAATINSASTATFCSTSTETMSSAASAPQYLPTLSSQAAVSIVVGTVDSGSPSFFSENVVPEFPFFPLPSKGESLGSTRQLAYCLALLQPSLQDDKLPPDELKWRLNTLNDSEEKERLERLSVQVIQSFAKDIMKNATAIAEVIHLAPVLN</sequence>
<dbReference type="AlphaFoldDB" id="A0A9P3H137"/>
<keyword evidence="2" id="KW-1185">Reference proteome</keyword>
<evidence type="ECO:0000313" key="1">
    <source>
        <dbReference type="EMBL" id="GJJ67753.1"/>
    </source>
</evidence>
<comment type="caution">
    <text evidence="1">The sequence shown here is derived from an EMBL/GenBank/DDBJ whole genome shotgun (WGS) entry which is preliminary data.</text>
</comment>
<dbReference type="OrthoDB" id="2446413at2759"/>
<gene>
    <name evidence="1" type="ORF">EMPS_00099</name>
</gene>
<dbReference type="Proteomes" id="UP000827284">
    <property type="component" value="Unassembled WGS sequence"/>
</dbReference>
<evidence type="ECO:0000313" key="2">
    <source>
        <dbReference type="Proteomes" id="UP000827284"/>
    </source>
</evidence>
<reference evidence="1" key="1">
    <citation type="submission" date="2021-11" db="EMBL/GenBank/DDBJ databases">
        <authorList>
            <person name="Herlambang A."/>
            <person name="Guo Y."/>
            <person name="Takashima Y."/>
            <person name="Nishizawa T."/>
        </authorList>
    </citation>
    <scope>NUCLEOTIDE SEQUENCE</scope>
    <source>
        <strain evidence="1">E1425</strain>
    </source>
</reference>
<proteinExistence type="predicted"/>
<name>A0A9P3H137_9FUNG</name>
<reference evidence="1" key="2">
    <citation type="journal article" date="2022" name="Microbiol. Resour. Announc.">
        <title>Whole-Genome Sequence of Entomortierella parvispora E1425, a Mucoromycotan Fungus Associated with Burkholderiaceae-Related Endosymbiotic Bacteria.</title>
        <authorList>
            <person name="Herlambang A."/>
            <person name="Guo Y."/>
            <person name="Takashima Y."/>
            <person name="Narisawa K."/>
            <person name="Ohta H."/>
            <person name="Nishizawa T."/>
        </authorList>
    </citation>
    <scope>NUCLEOTIDE SEQUENCE</scope>
    <source>
        <strain evidence="1">E1425</strain>
    </source>
</reference>